<feature type="repeat" description="ANK" evidence="6">
    <location>
        <begin position="492"/>
        <end position="524"/>
    </location>
</feature>
<evidence type="ECO:0000256" key="6">
    <source>
        <dbReference type="PROSITE-ProRule" id="PRU00023"/>
    </source>
</evidence>
<feature type="domain" description="BRCT" evidence="10">
    <location>
        <begin position="562"/>
        <end position="654"/>
    </location>
</feature>
<dbReference type="SMART" id="SM00248">
    <property type="entry name" value="ANK"/>
    <property type="match status" value="3"/>
</dbReference>
<dbReference type="PROSITE" id="PS50088">
    <property type="entry name" value="ANK_REPEAT"/>
    <property type="match status" value="3"/>
</dbReference>
<organism evidence="11 12">
    <name type="scientific">Podarcis lilfordi</name>
    <name type="common">Lilford's wall lizard</name>
    <dbReference type="NCBI Taxonomy" id="74358"/>
    <lineage>
        <taxon>Eukaryota</taxon>
        <taxon>Metazoa</taxon>
        <taxon>Chordata</taxon>
        <taxon>Craniata</taxon>
        <taxon>Vertebrata</taxon>
        <taxon>Euteleostomi</taxon>
        <taxon>Lepidosauria</taxon>
        <taxon>Squamata</taxon>
        <taxon>Bifurcata</taxon>
        <taxon>Unidentata</taxon>
        <taxon>Episquamata</taxon>
        <taxon>Laterata</taxon>
        <taxon>Lacertibaenia</taxon>
        <taxon>Lacertidae</taxon>
        <taxon>Podarcis</taxon>
    </lineage>
</organism>
<dbReference type="EMBL" id="OX395126">
    <property type="protein sequence ID" value="CAI5761722.1"/>
    <property type="molecule type" value="Genomic_DNA"/>
</dbReference>
<dbReference type="SUPFAM" id="SSF57850">
    <property type="entry name" value="RING/U-box"/>
    <property type="match status" value="1"/>
</dbReference>
<dbReference type="PROSITE" id="PS50172">
    <property type="entry name" value="BRCT"/>
    <property type="match status" value="2"/>
</dbReference>
<dbReference type="PANTHER" id="PTHR24171:SF8">
    <property type="entry name" value="BRCA1-ASSOCIATED RING DOMAIN PROTEIN 1"/>
    <property type="match status" value="1"/>
</dbReference>
<dbReference type="GO" id="GO:0070531">
    <property type="term" value="C:BRCA1-A complex"/>
    <property type="evidence" value="ECO:0007669"/>
    <property type="project" value="TreeGrafter"/>
</dbReference>
<dbReference type="SUPFAM" id="SSF52113">
    <property type="entry name" value="BRCT domain"/>
    <property type="match status" value="2"/>
</dbReference>
<sequence length="778" mass="85426">MRAAALRGRSGNQPEGRMEAEPPGRRWKETGAALARLAEALSCSQCRDILKKPVNIGGCEHVLCLNCVGDSSGTACPVCHVPAMVQDVKVNRQLDNIVKLHSKLQSLWGRDLSGSGETLSDPGDVACETGSKKQQLKQDFNPRRKSKKLTMQKRPEKTEQAVKGQDGQPHAPASTHDFCLSPTQEPFKEQKNPNLKKPRKKTLTGINSQPRLLKERQKKTSGHDEESTSKAKVVFCSQSLDIPSPDPKSTSEHKSVMGAELAQGESEVSVDAIVKLTEKSSRDNLSCSCGVVEENLSSEECLLSRGEMAPLKRRRQQSRLPTPLHKQPSRKEPSTPGSLALPKVSPRPSPKDSLGDSLPTIDCIRCYPSTPSASSSPTMRNSEDACNENTSKAAHLSNTAYQKEAQLTESFSRKSPNSLPAKRNHKGETLLHIASVEGDLSAVKHLLKSGADPNVKDYAGWTPLHEACNHGHKEVVELLLQHGALLNAAGYQNDLPLHDAVKNGHTSIVELLLRHGASRNVVNIFGHKPVDYAETENMKSLLMLPAKNDSSTTTTQCPEQLSLNQPREGPVVLLGSGLNPVQQQLLSKLAKVLKARICTAFNSTVTHVVIPENSTCSTMKCMLAVLTGCWILTFQWVDACLKTGAREQEEKYEIDGGPRQGRLNKEQLLPKLFDGCYFYFLGMFKEHNKDDLKELVKAGGGQILLRKPKSDSDVTQTINTVAYHAEIASDQSSCTQYIIYDGSSNYKPEKIRQGKVWEAPSKWLIDCVLSFQLLPVKK</sequence>
<dbReference type="PANTHER" id="PTHR24171">
    <property type="entry name" value="ANKYRIN REPEAT DOMAIN-CONTAINING PROTEIN 39-RELATED"/>
    <property type="match status" value="1"/>
</dbReference>
<dbReference type="GO" id="GO:0085020">
    <property type="term" value="P:protein K6-linked ubiquitination"/>
    <property type="evidence" value="ECO:0007669"/>
    <property type="project" value="TreeGrafter"/>
</dbReference>
<feature type="compositionally biased region" description="Low complexity" evidence="8">
    <location>
        <begin position="369"/>
        <end position="378"/>
    </location>
</feature>
<feature type="region of interest" description="Disordered" evidence="8">
    <location>
        <begin position="307"/>
        <end position="357"/>
    </location>
</feature>
<dbReference type="PROSITE" id="PS50089">
    <property type="entry name" value="ZF_RING_2"/>
    <property type="match status" value="1"/>
</dbReference>
<evidence type="ECO:0000313" key="12">
    <source>
        <dbReference type="Proteomes" id="UP001178461"/>
    </source>
</evidence>
<feature type="repeat" description="ANK" evidence="6">
    <location>
        <begin position="459"/>
        <end position="491"/>
    </location>
</feature>
<dbReference type="InterPro" id="IPR036770">
    <property type="entry name" value="Ankyrin_rpt-contain_sf"/>
</dbReference>
<dbReference type="PROSITE" id="PS50297">
    <property type="entry name" value="ANK_REP_REGION"/>
    <property type="match status" value="3"/>
</dbReference>
<dbReference type="PRINTS" id="PR01415">
    <property type="entry name" value="ANKYRIN"/>
</dbReference>
<dbReference type="Gene3D" id="1.25.40.20">
    <property type="entry name" value="Ankyrin repeat-containing domain"/>
    <property type="match status" value="1"/>
</dbReference>
<name>A0AA35NV72_9SAUR</name>
<feature type="repeat" description="ANK" evidence="6">
    <location>
        <begin position="426"/>
        <end position="458"/>
    </location>
</feature>
<evidence type="ECO:0000313" key="11">
    <source>
        <dbReference type="EMBL" id="CAI5761722.1"/>
    </source>
</evidence>
<dbReference type="CDD" id="cd17734">
    <property type="entry name" value="BRCT_Bard1_rpt1"/>
    <property type="match status" value="1"/>
</dbReference>
<dbReference type="InterPro" id="IPR017907">
    <property type="entry name" value="Znf_RING_CS"/>
</dbReference>
<dbReference type="Gene3D" id="3.30.40.10">
    <property type="entry name" value="Zinc/RING finger domain, C3HC4 (zinc finger)"/>
    <property type="match status" value="1"/>
</dbReference>
<dbReference type="GO" id="GO:0008270">
    <property type="term" value="F:zinc ion binding"/>
    <property type="evidence" value="ECO:0007669"/>
    <property type="project" value="UniProtKB-KW"/>
</dbReference>
<dbReference type="InterPro" id="IPR013083">
    <property type="entry name" value="Znf_RING/FYVE/PHD"/>
</dbReference>
<dbReference type="InterPro" id="IPR001841">
    <property type="entry name" value="Znf_RING"/>
</dbReference>
<feature type="region of interest" description="Disordered" evidence="8">
    <location>
        <begin position="1"/>
        <end position="26"/>
    </location>
</feature>
<feature type="domain" description="BRCT" evidence="10">
    <location>
        <begin position="668"/>
        <end position="778"/>
    </location>
</feature>
<evidence type="ECO:0000256" key="2">
    <source>
        <dbReference type="ARBA" id="ARBA00022737"/>
    </source>
</evidence>
<feature type="region of interest" description="Disordered" evidence="8">
    <location>
        <begin position="369"/>
        <end position="390"/>
    </location>
</feature>
<evidence type="ECO:0000259" key="9">
    <source>
        <dbReference type="PROSITE" id="PS50089"/>
    </source>
</evidence>
<evidence type="ECO:0000256" key="8">
    <source>
        <dbReference type="SAM" id="MobiDB-lite"/>
    </source>
</evidence>
<keyword evidence="5 6" id="KW-0040">ANK repeat</keyword>
<keyword evidence="12" id="KW-1185">Reference proteome</keyword>
<keyword evidence="3 7" id="KW-0863">Zinc-finger</keyword>
<dbReference type="SMART" id="SM00292">
    <property type="entry name" value="BRCT"/>
    <property type="match status" value="2"/>
</dbReference>
<dbReference type="SUPFAM" id="SSF48403">
    <property type="entry name" value="Ankyrin repeat"/>
    <property type="match status" value="1"/>
</dbReference>
<dbReference type="FunFam" id="3.40.50.10190:FF:000019">
    <property type="entry name" value="BRCA1 associated RING domain 1"/>
    <property type="match status" value="1"/>
</dbReference>
<dbReference type="GO" id="GO:0031436">
    <property type="term" value="C:BRCA1-BARD1 complex"/>
    <property type="evidence" value="ECO:0007669"/>
    <property type="project" value="TreeGrafter"/>
</dbReference>
<dbReference type="GO" id="GO:0004842">
    <property type="term" value="F:ubiquitin-protein transferase activity"/>
    <property type="evidence" value="ECO:0007669"/>
    <property type="project" value="TreeGrafter"/>
</dbReference>
<feature type="domain" description="RING-type" evidence="9">
    <location>
        <begin position="43"/>
        <end position="80"/>
    </location>
</feature>
<evidence type="ECO:0000259" key="10">
    <source>
        <dbReference type="PROSITE" id="PS50172"/>
    </source>
</evidence>
<dbReference type="AlphaFoldDB" id="A0AA35NV72"/>
<keyword evidence="2" id="KW-0677">Repeat</keyword>
<reference evidence="11" key="1">
    <citation type="submission" date="2022-12" db="EMBL/GenBank/DDBJ databases">
        <authorList>
            <person name="Alioto T."/>
            <person name="Alioto T."/>
            <person name="Gomez Garrido J."/>
        </authorList>
    </citation>
    <scope>NUCLEOTIDE SEQUENCE</scope>
</reference>
<keyword evidence="4" id="KW-0862">Zinc</keyword>
<evidence type="ECO:0000256" key="5">
    <source>
        <dbReference type="ARBA" id="ARBA00023043"/>
    </source>
</evidence>
<dbReference type="PROSITE" id="PS00518">
    <property type="entry name" value="ZF_RING_1"/>
    <property type="match status" value="1"/>
</dbReference>
<dbReference type="InterPro" id="IPR036420">
    <property type="entry name" value="BRCT_dom_sf"/>
</dbReference>
<dbReference type="Proteomes" id="UP001178461">
    <property type="component" value="Chromosome 1"/>
</dbReference>
<dbReference type="Gene3D" id="3.40.50.10190">
    <property type="entry name" value="BRCT domain"/>
    <property type="match status" value="2"/>
</dbReference>
<evidence type="ECO:0000256" key="7">
    <source>
        <dbReference type="PROSITE-ProRule" id="PRU00175"/>
    </source>
</evidence>
<proteinExistence type="predicted"/>
<dbReference type="Pfam" id="PF16589">
    <property type="entry name" value="BRCT_2"/>
    <property type="match status" value="1"/>
</dbReference>
<dbReference type="CDD" id="cd17720">
    <property type="entry name" value="BRCT_Bard1_rpt2"/>
    <property type="match status" value="1"/>
</dbReference>
<evidence type="ECO:0000256" key="1">
    <source>
        <dbReference type="ARBA" id="ARBA00022723"/>
    </source>
</evidence>
<accession>A0AA35NV72</accession>
<evidence type="ECO:0000256" key="3">
    <source>
        <dbReference type="ARBA" id="ARBA00022771"/>
    </source>
</evidence>
<gene>
    <name evidence="11" type="ORF">PODLI_1B015558</name>
</gene>
<feature type="compositionally biased region" description="Basic and acidic residues" evidence="8">
    <location>
        <begin position="16"/>
        <end position="26"/>
    </location>
</feature>
<dbReference type="Pfam" id="PF12796">
    <property type="entry name" value="Ank_2"/>
    <property type="match status" value="1"/>
</dbReference>
<keyword evidence="1" id="KW-0479">Metal-binding</keyword>
<dbReference type="Pfam" id="PF14835">
    <property type="entry name" value="zf-RING_6"/>
    <property type="match status" value="1"/>
</dbReference>
<protein>
    <submittedName>
        <fullName evidence="11">BRCA1-associated RING domain BRCA1-associated</fullName>
    </submittedName>
</protein>
<dbReference type="InterPro" id="IPR039503">
    <property type="entry name" value="BARD1_Znf-RING"/>
</dbReference>
<evidence type="ECO:0000256" key="4">
    <source>
        <dbReference type="ARBA" id="ARBA00022833"/>
    </source>
</evidence>
<feature type="region of interest" description="Disordered" evidence="8">
    <location>
        <begin position="118"/>
        <end position="264"/>
    </location>
</feature>
<dbReference type="Pfam" id="PF00533">
    <property type="entry name" value="BRCT"/>
    <property type="match status" value="1"/>
</dbReference>
<dbReference type="InterPro" id="IPR002110">
    <property type="entry name" value="Ankyrin_rpt"/>
</dbReference>
<dbReference type="InterPro" id="IPR001357">
    <property type="entry name" value="BRCT_dom"/>
</dbReference>